<dbReference type="InterPro" id="IPR013320">
    <property type="entry name" value="ConA-like_dom_sf"/>
</dbReference>
<accession>A0A6U1NJH6</accession>
<evidence type="ECO:0000256" key="1">
    <source>
        <dbReference type="SAM" id="MobiDB-lite"/>
    </source>
</evidence>
<sequence length="256" mass="29804">MHRHMPGWDIHSFGYHGDDGGLYHRVGQMVRQSFPLFGAGDTVGCGVDYTNNGIFFTLNGRWLGYAWTGMTVLLEHEWGPTVGIDTHSPVSCNFGHDPAQPFRFELSSFLQQSRFVVEEGGVLVRDKLLTPQEHVLRLTLNDNVTKKYSRFDPEGMPTHWFDGEPLQKYQQVMAEQEFQQQQERYDHFLEQQKRQKLRQQQQPPNFSSFSCHDGDDDDEEEDHDIEEIEVQEEDEDGDEDYQTELDDDVHDYLSNL</sequence>
<dbReference type="Pfam" id="PF00622">
    <property type="entry name" value="SPRY"/>
    <property type="match status" value="1"/>
</dbReference>
<dbReference type="InterPro" id="IPR044736">
    <property type="entry name" value="Gid1/RanBPM/SPLA_SPRY"/>
</dbReference>
<dbReference type="AlphaFoldDB" id="A0A6U1NJH6"/>
<dbReference type="Gene3D" id="2.60.120.920">
    <property type="match status" value="1"/>
</dbReference>
<feature type="domain" description="B30.2/SPRY" evidence="2">
    <location>
        <begin position="1"/>
        <end position="99"/>
    </location>
</feature>
<dbReference type="InterPro" id="IPR043136">
    <property type="entry name" value="B30.2/SPRY_sf"/>
</dbReference>
<evidence type="ECO:0000313" key="3">
    <source>
        <dbReference type="EMBL" id="CAD8929314.1"/>
    </source>
</evidence>
<dbReference type="InterPro" id="IPR003877">
    <property type="entry name" value="SPRY_dom"/>
</dbReference>
<dbReference type="InterPro" id="IPR001870">
    <property type="entry name" value="B30.2/SPRY"/>
</dbReference>
<dbReference type="PROSITE" id="PS50188">
    <property type="entry name" value="B302_SPRY"/>
    <property type="match status" value="1"/>
</dbReference>
<dbReference type="InterPro" id="IPR050618">
    <property type="entry name" value="Ubq-SigPath_Reg"/>
</dbReference>
<dbReference type="EMBL" id="HBFW01000534">
    <property type="protein sequence ID" value="CAD8929314.1"/>
    <property type="molecule type" value="Transcribed_RNA"/>
</dbReference>
<dbReference type="EMBL" id="HBFW01000535">
    <property type="protein sequence ID" value="CAD8929315.1"/>
    <property type="molecule type" value="Transcribed_RNA"/>
</dbReference>
<gene>
    <name evidence="3" type="ORF">CTEN0397_LOCUS331</name>
    <name evidence="4" type="ORF">CTEN0397_LOCUS332</name>
</gene>
<name>A0A6U1NJH6_CYCTE</name>
<proteinExistence type="predicted"/>
<feature type="region of interest" description="Disordered" evidence="1">
    <location>
        <begin position="191"/>
        <end position="256"/>
    </location>
</feature>
<evidence type="ECO:0000313" key="4">
    <source>
        <dbReference type="EMBL" id="CAD8929315.1"/>
    </source>
</evidence>
<reference evidence="4" key="1">
    <citation type="submission" date="2021-01" db="EMBL/GenBank/DDBJ databases">
        <authorList>
            <person name="Corre E."/>
            <person name="Pelletier E."/>
            <person name="Niang G."/>
            <person name="Scheremetjew M."/>
            <person name="Finn R."/>
            <person name="Kale V."/>
            <person name="Holt S."/>
            <person name="Cochrane G."/>
            <person name="Meng A."/>
            <person name="Brown T."/>
            <person name="Cohen L."/>
        </authorList>
    </citation>
    <scope>NUCLEOTIDE SEQUENCE</scope>
    <source>
        <strain evidence="4">ECT3854</strain>
    </source>
</reference>
<feature type="compositionally biased region" description="Acidic residues" evidence="1">
    <location>
        <begin position="214"/>
        <end position="249"/>
    </location>
</feature>
<evidence type="ECO:0000259" key="2">
    <source>
        <dbReference type="PROSITE" id="PS50188"/>
    </source>
</evidence>
<organism evidence="4">
    <name type="scientific">Cyclophora tenuis</name>
    <name type="common">Marine diatom</name>
    <dbReference type="NCBI Taxonomy" id="216820"/>
    <lineage>
        <taxon>Eukaryota</taxon>
        <taxon>Sar</taxon>
        <taxon>Stramenopiles</taxon>
        <taxon>Ochrophyta</taxon>
        <taxon>Bacillariophyta</taxon>
        <taxon>Fragilariophyceae</taxon>
        <taxon>Fragilariophycidae</taxon>
        <taxon>Cyclophorales</taxon>
        <taxon>Cyclophoraceae</taxon>
        <taxon>Cyclophora</taxon>
    </lineage>
</organism>
<dbReference type="CDD" id="cd12885">
    <property type="entry name" value="SPRY_RanBP_like"/>
    <property type="match status" value="1"/>
</dbReference>
<dbReference type="SUPFAM" id="SSF49899">
    <property type="entry name" value="Concanavalin A-like lectins/glucanases"/>
    <property type="match status" value="1"/>
</dbReference>
<dbReference type="PANTHER" id="PTHR12864">
    <property type="entry name" value="RAN BINDING PROTEIN 9-RELATED"/>
    <property type="match status" value="1"/>
</dbReference>
<protein>
    <recommendedName>
        <fullName evidence="2">B30.2/SPRY domain-containing protein</fullName>
    </recommendedName>
</protein>